<dbReference type="GO" id="GO:1990234">
    <property type="term" value="C:transferase complex"/>
    <property type="evidence" value="ECO:0007669"/>
    <property type="project" value="UniProtKB-ARBA"/>
</dbReference>
<organism evidence="5">
    <name type="scientific">Guillardia theta (strain CCMP2712)</name>
    <name type="common">Cryptophyte</name>
    <dbReference type="NCBI Taxonomy" id="905079"/>
    <lineage>
        <taxon>Eukaryota</taxon>
        <taxon>Cryptophyceae</taxon>
        <taxon>Pyrenomonadales</taxon>
        <taxon>Geminigeraceae</taxon>
        <taxon>Guillardia</taxon>
    </lineage>
</organism>
<dbReference type="STRING" id="905079.L1JHH7"/>
<dbReference type="SUPFAM" id="SSF50978">
    <property type="entry name" value="WD40 repeat-like"/>
    <property type="match status" value="1"/>
</dbReference>
<accession>L1JHH7</accession>
<dbReference type="HOGENOM" id="CLU_515322_0_0_1"/>
<protein>
    <submittedName>
        <fullName evidence="5 6">Uncharacterized protein</fullName>
    </submittedName>
</protein>
<dbReference type="GeneID" id="17304401"/>
<dbReference type="PROSITE" id="PS50088">
    <property type="entry name" value="ANK_REPEAT"/>
    <property type="match status" value="2"/>
</dbReference>
<dbReference type="Pfam" id="PF00400">
    <property type="entry name" value="WD40"/>
    <property type="match status" value="3"/>
</dbReference>
<dbReference type="EnsemblProtists" id="EKX47762">
    <property type="protein sequence ID" value="EKX47762"/>
    <property type="gene ID" value="GUITHDRAFT_106313"/>
</dbReference>
<dbReference type="eggNOG" id="KOG0192">
    <property type="taxonomic scope" value="Eukaryota"/>
</dbReference>
<gene>
    <name evidence="5" type="ORF">GUITHDRAFT_106313</name>
</gene>
<dbReference type="EMBL" id="JH992988">
    <property type="protein sequence ID" value="EKX47762.1"/>
    <property type="molecule type" value="Genomic_DNA"/>
</dbReference>
<dbReference type="InterPro" id="IPR015943">
    <property type="entry name" value="WD40/YVTN_repeat-like_dom_sf"/>
</dbReference>
<sequence length="529" mass="59022">MSGPSESNVARYRGHVNSINCMQVIDDATDAGENLKTTYIFTGGYDHTARCFNAETGECLFVYRGHRSFVFSLRVAVETEEAEEAKGIKGHSRWFMYTGSYDGTVRRWDVATGQCVKEYELEYGDENPRFRAGIVLLVEVCEHLFFTVTSDKVLRAWRIKDGEMAWDSHDHKDNITGMQLRKKSEKASIHELVELPAELFTCSADKTVRVWEPQTGSCKRVLRFDTQPLYAMFVQTDGQLFVGAGSTILHCDSESGEGIRSFTCHTGAVKALWGEDGRVYAGTGMVSVQFNVKTGQRERVLGGHSSVITCLQLHDKTLYTTGDDCVCTWDTEPLLFCCMDGNLKLLRVLLSGTNDEEPADVEMKTGSGNSALLLAAKAGHSDIIESLLMYSADVQRMSRAGETALHCAALAGIEQGVLVLLKAGANPNFSTPNSNFKDSYFRTPVHIAAMTLLYTRCRDPNLGVTFEADFTVKDMTGMTALKLAKDWECKRLIWKRYMERWANKSIALKALGVKLEIPPMEDKWSRKRG</sequence>
<evidence type="ECO:0000256" key="4">
    <source>
        <dbReference type="PROSITE-ProRule" id="PRU00221"/>
    </source>
</evidence>
<dbReference type="AlphaFoldDB" id="L1JHH7"/>
<dbReference type="Gene3D" id="2.130.10.10">
    <property type="entry name" value="YVTN repeat-like/Quinoprotein amine dehydrogenase"/>
    <property type="match status" value="2"/>
</dbReference>
<name>L1JHH7_GUITC</name>
<feature type="repeat" description="ANK" evidence="3">
    <location>
        <begin position="400"/>
        <end position="432"/>
    </location>
</feature>
<reference evidence="7" key="2">
    <citation type="submission" date="2012-11" db="EMBL/GenBank/DDBJ databases">
        <authorList>
            <person name="Kuo A."/>
            <person name="Curtis B.A."/>
            <person name="Tanifuji G."/>
            <person name="Burki F."/>
            <person name="Gruber A."/>
            <person name="Irimia M."/>
            <person name="Maruyama S."/>
            <person name="Arias M.C."/>
            <person name="Ball S.G."/>
            <person name="Gile G.H."/>
            <person name="Hirakawa Y."/>
            <person name="Hopkins J.F."/>
            <person name="Rensing S.A."/>
            <person name="Schmutz J."/>
            <person name="Symeonidi A."/>
            <person name="Elias M."/>
            <person name="Eveleigh R.J."/>
            <person name="Herman E.K."/>
            <person name="Klute M.J."/>
            <person name="Nakayama T."/>
            <person name="Obornik M."/>
            <person name="Reyes-Prieto A."/>
            <person name="Armbrust E.V."/>
            <person name="Aves S.J."/>
            <person name="Beiko R.G."/>
            <person name="Coutinho P."/>
            <person name="Dacks J.B."/>
            <person name="Durnford D.G."/>
            <person name="Fast N.M."/>
            <person name="Green B.R."/>
            <person name="Grisdale C."/>
            <person name="Hempe F."/>
            <person name="Henrissat B."/>
            <person name="Hoppner M.P."/>
            <person name="Ishida K.-I."/>
            <person name="Kim E."/>
            <person name="Koreny L."/>
            <person name="Kroth P.G."/>
            <person name="Liu Y."/>
            <person name="Malik S.-B."/>
            <person name="Maier U.G."/>
            <person name="McRose D."/>
            <person name="Mock T."/>
            <person name="Neilson J.A."/>
            <person name="Onodera N.T."/>
            <person name="Poole A.M."/>
            <person name="Pritham E.J."/>
            <person name="Richards T.A."/>
            <person name="Rocap G."/>
            <person name="Roy S.W."/>
            <person name="Sarai C."/>
            <person name="Schaack S."/>
            <person name="Shirato S."/>
            <person name="Slamovits C.H."/>
            <person name="Spencer D.F."/>
            <person name="Suzuki S."/>
            <person name="Worden A.Z."/>
            <person name="Zauner S."/>
            <person name="Barry K."/>
            <person name="Bell C."/>
            <person name="Bharti A.K."/>
            <person name="Crow J.A."/>
            <person name="Grimwood J."/>
            <person name="Kramer R."/>
            <person name="Lindquist E."/>
            <person name="Lucas S."/>
            <person name="Salamov A."/>
            <person name="McFadden G.I."/>
            <person name="Lane C.E."/>
            <person name="Keeling P.J."/>
            <person name="Gray M.W."/>
            <person name="Grigoriev I.V."/>
            <person name="Archibald J.M."/>
        </authorList>
    </citation>
    <scope>NUCLEOTIDE SEQUENCE</scope>
    <source>
        <strain evidence="7">CCMP2712</strain>
    </source>
</reference>
<evidence type="ECO:0000256" key="1">
    <source>
        <dbReference type="ARBA" id="ARBA00022574"/>
    </source>
</evidence>
<dbReference type="Gene3D" id="1.25.40.20">
    <property type="entry name" value="Ankyrin repeat-containing domain"/>
    <property type="match status" value="1"/>
</dbReference>
<keyword evidence="3" id="KW-0040">ANK repeat</keyword>
<evidence type="ECO:0000256" key="3">
    <source>
        <dbReference type="PROSITE-ProRule" id="PRU00023"/>
    </source>
</evidence>
<dbReference type="PaxDb" id="55529-EKX47762"/>
<keyword evidence="7" id="KW-1185">Reference proteome</keyword>
<keyword evidence="2" id="KW-0677">Repeat</keyword>
<dbReference type="PROSITE" id="PS50082">
    <property type="entry name" value="WD_REPEATS_2"/>
    <property type="match status" value="1"/>
</dbReference>
<dbReference type="SUPFAM" id="SSF48403">
    <property type="entry name" value="Ankyrin repeat"/>
    <property type="match status" value="1"/>
</dbReference>
<feature type="repeat" description="ANK" evidence="3">
    <location>
        <begin position="367"/>
        <end position="399"/>
    </location>
</feature>
<dbReference type="SMART" id="SM00248">
    <property type="entry name" value="ANK"/>
    <property type="match status" value="3"/>
</dbReference>
<dbReference type="OrthoDB" id="10057496at2759"/>
<dbReference type="InterPro" id="IPR002110">
    <property type="entry name" value="Ankyrin_rpt"/>
</dbReference>
<reference evidence="5 7" key="1">
    <citation type="journal article" date="2012" name="Nature">
        <title>Algal genomes reveal evolutionary mosaicism and the fate of nucleomorphs.</title>
        <authorList>
            <consortium name="DOE Joint Genome Institute"/>
            <person name="Curtis B.A."/>
            <person name="Tanifuji G."/>
            <person name="Burki F."/>
            <person name="Gruber A."/>
            <person name="Irimia M."/>
            <person name="Maruyama S."/>
            <person name="Arias M.C."/>
            <person name="Ball S.G."/>
            <person name="Gile G.H."/>
            <person name="Hirakawa Y."/>
            <person name="Hopkins J.F."/>
            <person name="Kuo A."/>
            <person name="Rensing S.A."/>
            <person name="Schmutz J."/>
            <person name="Symeonidi A."/>
            <person name="Elias M."/>
            <person name="Eveleigh R.J."/>
            <person name="Herman E.K."/>
            <person name="Klute M.J."/>
            <person name="Nakayama T."/>
            <person name="Obornik M."/>
            <person name="Reyes-Prieto A."/>
            <person name="Armbrust E.V."/>
            <person name="Aves S.J."/>
            <person name="Beiko R.G."/>
            <person name="Coutinho P."/>
            <person name="Dacks J.B."/>
            <person name="Durnford D.G."/>
            <person name="Fast N.M."/>
            <person name="Green B.R."/>
            <person name="Grisdale C.J."/>
            <person name="Hempel F."/>
            <person name="Henrissat B."/>
            <person name="Hoppner M.P."/>
            <person name="Ishida K."/>
            <person name="Kim E."/>
            <person name="Koreny L."/>
            <person name="Kroth P.G."/>
            <person name="Liu Y."/>
            <person name="Malik S.B."/>
            <person name="Maier U.G."/>
            <person name="McRose D."/>
            <person name="Mock T."/>
            <person name="Neilson J.A."/>
            <person name="Onodera N.T."/>
            <person name="Poole A.M."/>
            <person name="Pritham E.J."/>
            <person name="Richards T.A."/>
            <person name="Rocap G."/>
            <person name="Roy S.W."/>
            <person name="Sarai C."/>
            <person name="Schaack S."/>
            <person name="Shirato S."/>
            <person name="Slamovits C.H."/>
            <person name="Spencer D.F."/>
            <person name="Suzuki S."/>
            <person name="Worden A.Z."/>
            <person name="Zauner S."/>
            <person name="Barry K."/>
            <person name="Bell C."/>
            <person name="Bharti A.K."/>
            <person name="Crow J.A."/>
            <person name="Grimwood J."/>
            <person name="Kramer R."/>
            <person name="Lindquist E."/>
            <person name="Lucas S."/>
            <person name="Salamov A."/>
            <person name="McFadden G.I."/>
            <person name="Lane C.E."/>
            <person name="Keeling P.J."/>
            <person name="Gray M.W."/>
            <person name="Grigoriev I.V."/>
            <person name="Archibald J.M."/>
        </authorList>
    </citation>
    <scope>NUCLEOTIDE SEQUENCE</scope>
    <source>
        <strain evidence="5 7">CCMP2712</strain>
    </source>
</reference>
<evidence type="ECO:0000256" key="2">
    <source>
        <dbReference type="ARBA" id="ARBA00022737"/>
    </source>
</evidence>
<evidence type="ECO:0000313" key="7">
    <source>
        <dbReference type="Proteomes" id="UP000011087"/>
    </source>
</evidence>
<dbReference type="PROSITE" id="PS50297">
    <property type="entry name" value="ANK_REP_REGION"/>
    <property type="match status" value="2"/>
</dbReference>
<dbReference type="RefSeq" id="XP_005834742.1">
    <property type="nucleotide sequence ID" value="XM_005834685.1"/>
</dbReference>
<dbReference type="SMART" id="SM00320">
    <property type="entry name" value="WD40"/>
    <property type="match status" value="6"/>
</dbReference>
<reference evidence="6" key="3">
    <citation type="submission" date="2016-03" db="UniProtKB">
        <authorList>
            <consortium name="EnsemblProtists"/>
        </authorList>
    </citation>
    <scope>IDENTIFICATION</scope>
</reference>
<dbReference type="eggNOG" id="KOG0274">
    <property type="taxonomic scope" value="Eukaryota"/>
</dbReference>
<dbReference type="InterPro" id="IPR036770">
    <property type="entry name" value="Ankyrin_rpt-contain_sf"/>
</dbReference>
<dbReference type="Proteomes" id="UP000011087">
    <property type="component" value="Unassembled WGS sequence"/>
</dbReference>
<dbReference type="Pfam" id="PF12796">
    <property type="entry name" value="Ank_2"/>
    <property type="match status" value="1"/>
</dbReference>
<dbReference type="InterPro" id="IPR036322">
    <property type="entry name" value="WD40_repeat_dom_sf"/>
</dbReference>
<dbReference type="KEGG" id="gtt:GUITHDRAFT_106313"/>
<evidence type="ECO:0000313" key="5">
    <source>
        <dbReference type="EMBL" id="EKX47762.1"/>
    </source>
</evidence>
<evidence type="ECO:0000313" key="6">
    <source>
        <dbReference type="EnsemblProtists" id="EKX47762"/>
    </source>
</evidence>
<keyword evidence="1 4" id="KW-0853">WD repeat</keyword>
<feature type="repeat" description="WD" evidence="4">
    <location>
        <begin position="95"/>
        <end position="118"/>
    </location>
</feature>
<dbReference type="PANTHER" id="PTHR22847">
    <property type="entry name" value="WD40 REPEAT PROTEIN"/>
    <property type="match status" value="1"/>
</dbReference>
<dbReference type="InterPro" id="IPR001680">
    <property type="entry name" value="WD40_rpt"/>
</dbReference>
<proteinExistence type="predicted"/>
<dbReference type="PANTHER" id="PTHR22847:SF637">
    <property type="entry name" value="WD REPEAT DOMAIN 5B"/>
    <property type="match status" value="1"/>
</dbReference>